<dbReference type="InterPro" id="IPR029033">
    <property type="entry name" value="His_PPase_superfam"/>
</dbReference>
<dbReference type="SUPFAM" id="SSF53254">
    <property type="entry name" value="Phosphoglycerate mutase-like"/>
    <property type="match status" value="1"/>
</dbReference>
<dbReference type="CDD" id="cd07040">
    <property type="entry name" value="HP"/>
    <property type="match status" value="1"/>
</dbReference>
<dbReference type="OrthoDB" id="191478at2"/>
<accession>A0A1W1HHM6</accession>
<dbReference type="STRING" id="1246637.MTBBW1_50048"/>
<evidence type="ECO:0000313" key="1">
    <source>
        <dbReference type="EMBL" id="SLM31925.1"/>
    </source>
</evidence>
<protein>
    <recommendedName>
        <fullName evidence="3">Histidine phosphatase family protein</fullName>
    </recommendedName>
</protein>
<dbReference type="RefSeq" id="WP_080797844.1">
    <property type="nucleotide sequence ID" value="NZ_LT828540.1"/>
</dbReference>
<keyword evidence="2" id="KW-1185">Reference proteome</keyword>
<name>A0A1W1HHM6_9BACT</name>
<reference evidence="1 2" key="1">
    <citation type="submission" date="2017-03" db="EMBL/GenBank/DDBJ databases">
        <authorList>
            <person name="Afonso C.L."/>
            <person name="Miller P.J."/>
            <person name="Scott M.A."/>
            <person name="Spackman E."/>
            <person name="Goraichik I."/>
            <person name="Dimitrov K.M."/>
            <person name="Suarez D.L."/>
            <person name="Swayne D.E."/>
        </authorList>
    </citation>
    <scope>NUCLEOTIDE SEQUENCE [LARGE SCALE GENOMIC DNA]</scope>
    <source>
        <strain evidence="1">PRJEB14757</strain>
    </source>
</reference>
<sequence length="233" mass="26224">MRPQEKIRDTETINTITGLLEQGVEKMSVIMRHSDRLFHKDSAMEPFMGLTEKGKDAAMQLGSSLPAPPRKPRFFSSTFGRCIETAYLIDKGFTKAHKIFNGHNVQAMELAPFYIINPPKAIAMVSETGNPVFLREWFDNKINESVMLNPEAAANRIAEFMTDQLKGLHSGEIAINVSHDWNLFPLKEFKLGLPHETFGMVGYLESVVIFERGGKAHMTSYQMAEKGLETVCL</sequence>
<evidence type="ECO:0000313" key="2">
    <source>
        <dbReference type="Proteomes" id="UP000191931"/>
    </source>
</evidence>
<dbReference type="AlphaFoldDB" id="A0A1W1HHM6"/>
<dbReference type="Gene3D" id="3.40.50.1240">
    <property type="entry name" value="Phosphoglycerate mutase-like"/>
    <property type="match status" value="1"/>
</dbReference>
<dbReference type="EMBL" id="FWEV01000292">
    <property type="protein sequence ID" value="SLM31925.1"/>
    <property type="molecule type" value="Genomic_DNA"/>
</dbReference>
<gene>
    <name evidence="1" type="ORF">MTBBW1_50048</name>
</gene>
<organism evidence="1 2">
    <name type="scientific">Desulfamplus magnetovallimortis</name>
    <dbReference type="NCBI Taxonomy" id="1246637"/>
    <lineage>
        <taxon>Bacteria</taxon>
        <taxon>Pseudomonadati</taxon>
        <taxon>Thermodesulfobacteriota</taxon>
        <taxon>Desulfobacteria</taxon>
        <taxon>Desulfobacterales</taxon>
        <taxon>Desulfobacteraceae</taxon>
        <taxon>Desulfamplus</taxon>
    </lineage>
</organism>
<dbReference type="Proteomes" id="UP000191931">
    <property type="component" value="Unassembled WGS sequence"/>
</dbReference>
<evidence type="ECO:0008006" key="3">
    <source>
        <dbReference type="Google" id="ProtNLM"/>
    </source>
</evidence>
<proteinExistence type="predicted"/>